<dbReference type="PANTHER" id="PTHR10380:SF173">
    <property type="entry name" value="CUTICULAR PROTEIN 47EF, ISOFORM C-RELATED"/>
    <property type="match status" value="1"/>
</dbReference>
<gene>
    <name evidence="3" type="ORF">C7M84_017667</name>
</gene>
<dbReference type="PROSITE" id="PS00233">
    <property type="entry name" value="CHIT_BIND_RR_1"/>
    <property type="match status" value="1"/>
</dbReference>
<protein>
    <submittedName>
        <fullName evidence="3">Calcification-associated peptide-2</fullName>
    </submittedName>
</protein>
<dbReference type="Proteomes" id="UP000283509">
    <property type="component" value="Unassembled WGS sequence"/>
</dbReference>
<evidence type="ECO:0000313" key="3">
    <source>
        <dbReference type="EMBL" id="ROT64403.1"/>
    </source>
</evidence>
<keyword evidence="1 2" id="KW-0193">Cuticle</keyword>
<dbReference type="OrthoDB" id="6365874at2759"/>
<evidence type="ECO:0000256" key="1">
    <source>
        <dbReference type="ARBA" id="ARBA00022460"/>
    </source>
</evidence>
<evidence type="ECO:0000313" key="4">
    <source>
        <dbReference type="Proteomes" id="UP000283509"/>
    </source>
</evidence>
<dbReference type="EMBL" id="QCYY01003256">
    <property type="protein sequence ID" value="ROT64403.1"/>
    <property type="molecule type" value="Genomic_DNA"/>
</dbReference>
<dbReference type="AlphaFoldDB" id="A0A3R7LVR4"/>
<organism evidence="3 4">
    <name type="scientific">Penaeus vannamei</name>
    <name type="common">Whiteleg shrimp</name>
    <name type="synonym">Litopenaeus vannamei</name>
    <dbReference type="NCBI Taxonomy" id="6689"/>
    <lineage>
        <taxon>Eukaryota</taxon>
        <taxon>Metazoa</taxon>
        <taxon>Ecdysozoa</taxon>
        <taxon>Arthropoda</taxon>
        <taxon>Crustacea</taxon>
        <taxon>Multicrustacea</taxon>
        <taxon>Malacostraca</taxon>
        <taxon>Eumalacostraca</taxon>
        <taxon>Eucarida</taxon>
        <taxon>Decapoda</taxon>
        <taxon>Dendrobranchiata</taxon>
        <taxon>Penaeoidea</taxon>
        <taxon>Penaeidae</taxon>
        <taxon>Penaeus</taxon>
    </lineage>
</organism>
<dbReference type="PROSITE" id="PS51155">
    <property type="entry name" value="CHIT_BIND_RR_2"/>
    <property type="match status" value="2"/>
</dbReference>
<dbReference type="Pfam" id="PF00379">
    <property type="entry name" value="Chitin_bind_4"/>
    <property type="match status" value="2"/>
</dbReference>
<accession>A0A3R7LVR4</accession>
<dbReference type="InterPro" id="IPR031311">
    <property type="entry name" value="CHIT_BIND_RR_consensus"/>
</dbReference>
<dbReference type="GO" id="GO:0062129">
    <property type="term" value="C:chitin-based extracellular matrix"/>
    <property type="evidence" value="ECO:0007669"/>
    <property type="project" value="TreeGrafter"/>
</dbReference>
<dbReference type="GO" id="GO:0008010">
    <property type="term" value="F:structural constituent of chitin-based larval cuticle"/>
    <property type="evidence" value="ECO:0007669"/>
    <property type="project" value="TreeGrafter"/>
</dbReference>
<feature type="non-terminal residue" evidence="3">
    <location>
        <position position="1"/>
    </location>
</feature>
<proteinExistence type="predicted"/>
<keyword evidence="4" id="KW-1185">Reference proteome</keyword>
<name>A0A3R7LVR4_PENVA</name>
<dbReference type="InterPro" id="IPR000618">
    <property type="entry name" value="Insect_cuticle"/>
</dbReference>
<evidence type="ECO:0000256" key="2">
    <source>
        <dbReference type="PROSITE-ProRule" id="PRU00497"/>
    </source>
</evidence>
<dbReference type="InterPro" id="IPR050468">
    <property type="entry name" value="Cuticle_Struct_Prot"/>
</dbReference>
<reference evidence="3 4" key="2">
    <citation type="submission" date="2019-01" db="EMBL/GenBank/DDBJ databases">
        <title>The decoding of complex shrimp genome reveals the adaptation for benthos swimmer, frequently molting mechanism and breeding impact on genome.</title>
        <authorList>
            <person name="Sun Y."/>
            <person name="Gao Y."/>
            <person name="Yu Y."/>
        </authorList>
    </citation>
    <scope>NUCLEOTIDE SEQUENCE [LARGE SCALE GENOMIC DNA]</scope>
    <source>
        <tissue evidence="3">Muscle</tissue>
    </source>
</reference>
<dbReference type="PANTHER" id="PTHR10380">
    <property type="entry name" value="CUTICLE PROTEIN"/>
    <property type="match status" value="1"/>
</dbReference>
<sequence length="155" mass="17301">IVIALGLVALAAARPSDIIDFEEDHMEHEQEGIPGTAVEGEYSWVAPDGNEYVIKYVADRFGYRVVEDNVLPEFRDAKPDAARPFDIIDFEEDHMEHEQEGVPGTAVEGEYSWVAPDGNEYHVKYVADHFGYRIVDDNVVPSVDSDVSEAVDDTD</sequence>
<reference evidence="3 4" key="1">
    <citation type="submission" date="2018-04" db="EMBL/GenBank/DDBJ databases">
        <authorList>
            <person name="Zhang X."/>
            <person name="Yuan J."/>
            <person name="Li F."/>
            <person name="Xiang J."/>
        </authorList>
    </citation>
    <scope>NUCLEOTIDE SEQUENCE [LARGE SCALE GENOMIC DNA]</scope>
    <source>
        <tissue evidence="3">Muscle</tissue>
    </source>
</reference>
<comment type="caution">
    <text evidence="3">The sequence shown here is derived from an EMBL/GenBank/DDBJ whole genome shotgun (WGS) entry which is preliminary data.</text>
</comment>